<dbReference type="SUPFAM" id="SSF82784">
    <property type="entry name" value="OsmC-like"/>
    <property type="match status" value="1"/>
</dbReference>
<dbReference type="Pfam" id="PF02566">
    <property type="entry name" value="OsmC"/>
    <property type="match status" value="1"/>
</dbReference>
<dbReference type="InterPro" id="IPR003718">
    <property type="entry name" value="OsmC/Ohr_fam"/>
</dbReference>
<comment type="caution">
    <text evidence="1">The sequence shown here is derived from an EMBL/GenBank/DDBJ whole genome shotgun (WGS) entry which is preliminary data.</text>
</comment>
<sequence length="134" mass="14438">MKATVSWSKELQFIGESSSGHQILMDGDGAKAAASPMEYVLMAAGGCSSVDVISILSKARQQVSDCKVNLEAQRADSTPRVFTHIHLEFVVSGTDLSEKHVARAVQLSMDKYCSVSLMLGKACEISHSYRIEAA</sequence>
<dbReference type="PANTHER" id="PTHR34352">
    <property type="entry name" value="PROTEIN YHFA"/>
    <property type="match status" value="1"/>
</dbReference>
<dbReference type="Gene3D" id="2.20.25.10">
    <property type="match status" value="1"/>
</dbReference>
<dbReference type="NCBIfam" id="NF008009">
    <property type="entry name" value="PRK10738.1"/>
    <property type="match status" value="1"/>
</dbReference>
<keyword evidence="2" id="KW-1185">Reference proteome</keyword>
<evidence type="ECO:0000313" key="2">
    <source>
        <dbReference type="Proteomes" id="UP000651977"/>
    </source>
</evidence>
<dbReference type="Proteomes" id="UP000651977">
    <property type="component" value="Unassembled WGS sequence"/>
</dbReference>
<proteinExistence type="predicted"/>
<dbReference type="Gene3D" id="3.30.300.20">
    <property type="match status" value="1"/>
</dbReference>
<dbReference type="PANTHER" id="PTHR34352:SF1">
    <property type="entry name" value="PROTEIN YHFA"/>
    <property type="match status" value="1"/>
</dbReference>
<reference evidence="2" key="1">
    <citation type="journal article" date="2019" name="Int. J. Syst. Evol. Microbiol.">
        <title>The Global Catalogue of Microorganisms (GCM) 10K type strain sequencing project: providing services to taxonomists for standard genome sequencing and annotation.</title>
        <authorList>
            <consortium name="The Broad Institute Genomics Platform"/>
            <consortium name="The Broad Institute Genome Sequencing Center for Infectious Disease"/>
            <person name="Wu L."/>
            <person name="Ma J."/>
        </authorList>
    </citation>
    <scope>NUCLEOTIDE SEQUENCE [LARGE SCALE GENOMIC DNA]</scope>
    <source>
        <strain evidence="2">CGMCC 1.10131</strain>
    </source>
</reference>
<evidence type="ECO:0000313" key="1">
    <source>
        <dbReference type="EMBL" id="GGB19758.1"/>
    </source>
</evidence>
<dbReference type="InterPro" id="IPR036102">
    <property type="entry name" value="OsmC/Ohrsf"/>
</dbReference>
<evidence type="ECO:0008006" key="3">
    <source>
        <dbReference type="Google" id="ProtNLM"/>
    </source>
</evidence>
<dbReference type="RefSeq" id="WP_055732923.1">
    <property type="nucleotide sequence ID" value="NZ_BMDY01000031.1"/>
</dbReference>
<protein>
    <recommendedName>
        <fullName evidence="3">OsmC family protein</fullName>
    </recommendedName>
</protein>
<accession>A0ABQ1I752</accession>
<name>A0ABQ1I752_9ALTE</name>
<organism evidence="1 2">
    <name type="scientific">Agarivorans gilvus</name>
    <dbReference type="NCBI Taxonomy" id="680279"/>
    <lineage>
        <taxon>Bacteria</taxon>
        <taxon>Pseudomonadati</taxon>
        <taxon>Pseudomonadota</taxon>
        <taxon>Gammaproteobacteria</taxon>
        <taxon>Alteromonadales</taxon>
        <taxon>Alteromonadaceae</taxon>
        <taxon>Agarivorans</taxon>
    </lineage>
</organism>
<gene>
    <name evidence="1" type="ORF">GCM10007414_36470</name>
</gene>
<dbReference type="EMBL" id="BMDY01000031">
    <property type="protein sequence ID" value="GGB19758.1"/>
    <property type="molecule type" value="Genomic_DNA"/>
</dbReference>
<dbReference type="InterPro" id="IPR015946">
    <property type="entry name" value="KH_dom-like_a/b"/>
</dbReference>